<organism evidence="2 3">
    <name type="scientific">Necator americanus</name>
    <name type="common">Human hookworm</name>
    <dbReference type="NCBI Taxonomy" id="51031"/>
    <lineage>
        <taxon>Eukaryota</taxon>
        <taxon>Metazoa</taxon>
        <taxon>Ecdysozoa</taxon>
        <taxon>Nematoda</taxon>
        <taxon>Chromadorea</taxon>
        <taxon>Rhabditida</taxon>
        <taxon>Rhabditina</taxon>
        <taxon>Rhabditomorpha</taxon>
        <taxon>Strongyloidea</taxon>
        <taxon>Ancylostomatidae</taxon>
        <taxon>Bunostominae</taxon>
        <taxon>Necator</taxon>
    </lineage>
</organism>
<gene>
    <name evidence="2" type="primary">Necator_chrII.g8443</name>
    <name evidence="2" type="ORF">RB195_020649</name>
</gene>
<feature type="region of interest" description="Disordered" evidence="1">
    <location>
        <begin position="15"/>
        <end position="36"/>
    </location>
</feature>
<evidence type="ECO:0000313" key="3">
    <source>
        <dbReference type="Proteomes" id="UP001303046"/>
    </source>
</evidence>
<keyword evidence="3" id="KW-1185">Reference proteome</keyword>
<evidence type="ECO:0008006" key="4">
    <source>
        <dbReference type="Google" id="ProtNLM"/>
    </source>
</evidence>
<comment type="caution">
    <text evidence="2">The sequence shown here is derived from an EMBL/GenBank/DDBJ whole genome shotgun (WGS) entry which is preliminary data.</text>
</comment>
<evidence type="ECO:0000313" key="2">
    <source>
        <dbReference type="EMBL" id="KAK6738659.1"/>
    </source>
</evidence>
<evidence type="ECO:0000256" key="1">
    <source>
        <dbReference type="SAM" id="MobiDB-lite"/>
    </source>
</evidence>
<protein>
    <recommendedName>
        <fullName evidence="4">Zasp-like motif domain-containing protein</fullName>
    </recommendedName>
</protein>
<reference evidence="2 3" key="1">
    <citation type="submission" date="2023-08" db="EMBL/GenBank/DDBJ databases">
        <title>A Necator americanus chromosomal reference genome.</title>
        <authorList>
            <person name="Ilik V."/>
            <person name="Petrzelkova K.J."/>
            <person name="Pardy F."/>
            <person name="Fuh T."/>
            <person name="Niatou-Singa F.S."/>
            <person name="Gouil Q."/>
            <person name="Baker L."/>
            <person name="Ritchie M.E."/>
            <person name="Jex A.R."/>
            <person name="Gazzola D."/>
            <person name="Li H."/>
            <person name="Toshio Fujiwara R."/>
            <person name="Zhan B."/>
            <person name="Aroian R.V."/>
            <person name="Pafco B."/>
            <person name="Schwarz E.M."/>
        </authorList>
    </citation>
    <scope>NUCLEOTIDE SEQUENCE [LARGE SCALE GENOMIC DNA]</scope>
    <source>
        <strain evidence="2 3">Aroian</strain>
        <tissue evidence="2">Whole animal</tissue>
    </source>
</reference>
<accession>A0ABR1CK31</accession>
<dbReference type="Proteomes" id="UP001303046">
    <property type="component" value="Unassembled WGS sequence"/>
</dbReference>
<name>A0ABR1CK31_NECAM</name>
<feature type="compositionally biased region" description="Basic and acidic residues" evidence="1">
    <location>
        <begin position="16"/>
        <end position="27"/>
    </location>
</feature>
<dbReference type="EMBL" id="JAVFWL010000002">
    <property type="protein sequence ID" value="KAK6738659.1"/>
    <property type="molecule type" value="Genomic_DNA"/>
</dbReference>
<sequence>MNNCRLVSSLYYPTESKPKKNHERDAKIMTGSPHGPEQLFQAAQQAQMELMRAKKRVPPVVEHYFAPKPVVEGPLIESSYFTSGANYSLKFFTKKKEQILSDIAVPENAKQERCAPVMQPVIPIESYNVEPIGSPQSHCPIHHQQVINIPQTTYSTGPTVTPVTNSSDSPLRKEIVTKKKTKATDKYSEYAYISLERKKREQYGLNADYGLEQELPPADVSAPLEMGQFNQCIQQPIEPPALIYKEEVPEQPIQPELKAKKSVDSLYFGIPNDLYPAYRKKLEPYMIYDEPPTKPYEIHNTVIAPRDEVPQPSGIIVNNMDSDIEGCDTAQENPLLRSRFVTQMKQKEIPPPLETPSVPRYMTQYSSIGNAFAPVGQAQVSEYHYEDLNDLASCIDAI</sequence>
<proteinExistence type="predicted"/>